<name>A0A1D8CXJ0_CHLLM</name>
<keyword evidence="6 7" id="KW-0472">Membrane</keyword>
<evidence type="ECO:0000256" key="3">
    <source>
        <dbReference type="ARBA" id="ARBA00022475"/>
    </source>
</evidence>
<dbReference type="RefSeq" id="WP_069809415.1">
    <property type="nucleotide sequence ID" value="NZ_CP017305.1"/>
</dbReference>
<keyword evidence="11" id="KW-1185">Reference proteome</keyword>
<evidence type="ECO:0000256" key="2">
    <source>
        <dbReference type="ARBA" id="ARBA00005236"/>
    </source>
</evidence>
<evidence type="ECO:0000256" key="1">
    <source>
        <dbReference type="ARBA" id="ARBA00004651"/>
    </source>
</evidence>
<feature type="transmembrane region" description="Helical" evidence="7">
    <location>
        <begin position="324"/>
        <end position="348"/>
    </location>
</feature>
<sequence length="416" mass="45134">MKAGIWIAQRYSFARKRFRVINIISGISLAGIVVGVSTLLVVMSVLNGFQKLARDLFTTVEGPVQIAPEHGRSLVVSDSLLAAIARLDGVETAHPFVEGQAIITAAGKSELIMVRGLTDEAQRHLMKSTSNRQAYFSESGISAGSFLAERLRLYPGQPVRLFSPELISAGLQALSQPELMPALSMSDARVESSFSLQKVFDDHYVIAPVEMAQSILLFGPGRYSGIDIREKAGVSDEALEAQLRQWISANGLAQELRVLTLGERHRDMFAVMQLEKWASFAVLMLVILVALLSLGGSLAMTVIDKRHELFYLRCLGLERPQFMTIFIVEGGLTGLVGTAIGSLIAWIICKAQELYGIVQLPSKSAFIISAYPVSMKTGDFLAVGVAAILFTLLVSLYPAGKAAAIATSRSLENKME</sequence>
<comment type="similarity">
    <text evidence="2">Belongs to the ABC-4 integral membrane protein family. LolC/E subfamily.</text>
</comment>
<dbReference type="OrthoDB" id="1522724at2"/>
<evidence type="ECO:0000313" key="10">
    <source>
        <dbReference type="EMBL" id="AOS83650.1"/>
    </source>
</evidence>
<protein>
    <submittedName>
        <fullName evidence="10">ABC transporter permease</fullName>
    </submittedName>
</protein>
<dbReference type="EMBL" id="CP017305">
    <property type="protein sequence ID" value="AOS83650.1"/>
    <property type="molecule type" value="Genomic_DNA"/>
</dbReference>
<feature type="transmembrane region" description="Helical" evidence="7">
    <location>
        <begin position="20"/>
        <end position="46"/>
    </location>
</feature>
<feature type="transmembrane region" description="Helical" evidence="7">
    <location>
        <begin position="277"/>
        <end position="303"/>
    </location>
</feature>
<keyword evidence="3" id="KW-1003">Cell membrane</keyword>
<dbReference type="STRING" id="274537.BIU88_05500"/>
<feature type="domain" description="MacB-like periplasmic core" evidence="9">
    <location>
        <begin position="25"/>
        <end position="245"/>
    </location>
</feature>
<keyword evidence="4 7" id="KW-0812">Transmembrane</keyword>
<dbReference type="InterPro" id="IPR003838">
    <property type="entry name" value="ABC3_permease_C"/>
</dbReference>
<dbReference type="Proteomes" id="UP000095185">
    <property type="component" value="Chromosome"/>
</dbReference>
<dbReference type="GO" id="GO:0044874">
    <property type="term" value="P:lipoprotein localization to outer membrane"/>
    <property type="evidence" value="ECO:0007669"/>
    <property type="project" value="TreeGrafter"/>
</dbReference>
<dbReference type="Pfam" id="PF02687">
    <property type="entry name" value="FtsX"/>
    <property type="match status" value="1"/>
</dbReference>
<evidence type="ECO:0000313" key="11">
    <source>
        <dbReference type="Proteomes" id="UP000095185"/>
    </source>
</evidence>
<feature type="domain" description="ABC3 transporter permease C-terminal" evidence="8">
    <location>
        <begin position="281"/>
        <end position="403"/>
    </location>
</feature>
<gene>
    <name evidence="10" type="ORF">BIU88_05500</name>
</gene>
<dbReference type="InterPro" id="IPR025857">
    <property type="entry name" value="MacB_PCD"/>
</dbReference>
<dbReference type="AlphaFoldDB" id="A0A1D8CXJ0"/>
<dbReference type="GO" id="GO:0098797">
    <property type="term" value="C:plasma membrane protein complex"/>
    <property type="evidence" value="ECO:0007669"/>
    <property type="project" value="TreeGrafter"/>
</dbReference>
<keyword evidence="5 7" id="KW-1133">Transmembrane helix</keyword>
<organism evidence="10 11">
    <name type="scientific">Chlorobaculum limnaeum</name>
    <dbReference type="NCBI Taxonomy" id="274537"/>
    <lineage>
        <taxon>Bacteria</taxon>
        <taxon>Pseudomonadati</taxon>
        <taxon>Chlorobiota</taxon>
        <taxon>Chlorobiia</taxon>
        <taxon>Chlorobiales</taxon>
        <taxon>Chlorobiaceae</taxon>
        <taxon>Chlorobaculum</taxon>
    </lineage>
</organism>
<feature type="transmembrane region" description="Helical" evidence="7">
    <location>
        <begin position="380"/>
        <end position="400"/>
    </location>
</feature>
<comment type="subcellular location">
    <subcellularLocation>
        <location evidence="1">Cell membrane</location>
        <topology evidence="1">Multi-pass membrane protein</topology>
    </subcellularLocation>
</comment>
<proteinExistence type="inferred from homology"/>
<evidence type="ECO:0000256" key="6">
    <source>
        <dbReference type="ARBA" id="ARBA00023136"/>
    </source>
</evidence>
<evidence type="ECO:0000256" key="4">
    <source>
        <dbReference type="ARBA" id="ARBA00022692"/>
    </source>
</evidence>
<evidence type="ECO:0000259" key="8">
    <source>
        <dbReference type="Pfam" id="PF02687"/>
    </source>
</evidence>
<reference evidence="10" key="1">
    <citation type="submission" date="2016-09" db="EMBL/GenBank/DDBJ databases">
        <title>Genome sequence of Chlorobaculum limnaeum.</title>
        <authorList>
            <person name="Liu Z."/>
            <person name="Tank M."/>
            <person name="Bryant D.A."/>
        </authorList>
    </citation>
    <scope>NUCLEOTIDE SEQUENCE [LARGE SCALE GENOMIC DNA]</scope>
    <source>
        <strain evidence="10">DSM 1677</strain>
    </source>
</reference>
<evidence type="ECO:0000259" key="9">
    <source>
        <dbReference type="Pfam" id="PF12704"/>
    </source>
</evidence>
<evidence type="ECO:0000256" key="7">
    <source>
        <dbReference type="SAM" id="Phobius"/>
    </source>
</evidence>
<evidence type="ECO:0000256" key="5">
    <source>
        <dbReference type="ARBA" id="ARBA00022989"/>
    </source>
</evidence>
<dbReference type="PANTHER" id="PTHR30489">
    <property type="entry name" value="LIPOPROTEIN-RELEASING SYSTEM TRANSMEMBRANE PROTEIN LOLE"/>
    <property type="match status" value="1"/>
</dbReference>
<dbReference type="KEGG" id="clz:BIU88_05500"/>
<dbReference type="InterPro" id="IPR051447">
    <property type="entry name" value="Lipoprotein-release_system"/>
</dbReference>
<accession>A0A1D8CXJ0</accession>
<dbReference type="Pfam" id="PF12704">
    <property type="entry name" value="MacB_PCD"/>
    <property type="match status" value="1"/>
</dbReference>
<dbReference type="PANTHER" id="PTHR30489:SF0">
    <property type="entry name" value="LIPOPROTEIN-RELEASING SYSTEM TRANSMEMBRANE PROTEIN LOLE"/>
    <property type="match status" value="1"/>
</dbReference>